<proteinExistence type="predicted"/>
<name>A0ABV3WYA6_9HYPH</name>
<dbReference type="SUPFAM" id="SSF51735">
    <property type="entry name" value="NAD(P)-binding Rossmann-fold domains"/>
    <property type="match status" value="1"/>
</dbReference>
<dbReference type="PANTHER" id="PTHR48106">
    <property type="entry name" value="QUINONE OXIDOREDUCTASE PIG3-RELATED"/>
    <property type="match status" value="1"/>
</dbReference>
<dbReference type="CDD" id="cd05276">
    <property type="entry name" value="p53_inducible_oxidoreductase"/>
    <property type="match status" value="1"/>
</dbReference>
<keyword evidence="5" id="KW-1185">Reference proteome</keyword>
<dbReference type="NCBIfam" id="TIGR02824">
    <property type="entry name" value="quinone_pig3"/>
    <property type="match status" value="1"/>
</dbReference>
<dbReference type="InterPro" id="IPR014189">
    <property type="entry name" value="Quinone_OxRdtase_PIG3"/>
</dbReference>
<dbReference type="InterPro" id="IPR013149">
    <property type="entry name" value="ADH-like_C"/>
</dbReference>
<keyword evidence="1" id="KW-0521">NADP</keyword>
<evidence type="ECO:0000256" key="1">
    <source>
        <dbReference type="ARBA" id="ARBA00022857"/>
    </source>
</evidence>
<dbReference type="Proteomes" id="UP001559025">
    <property type="component" value="Unassembled WGS sequence"/>
</dbReference>
<feature type="domain" description="Enoyl reductase (ER)" evidence="3">
    <location>
        <begin position="10"/>
        <end position="323"/>
    </location>
</feature>
<dbReference type="InterPro" id="IPR011032">
    <property type="entry name" value="GroES-like_sf"/>
</dbReference>
<dbReference type="InterPro" id="IPR036291">
    <property type="entry name" value="NAD(P)-bd_dom_sf"/>
</dbReference>
<evidence type="ECO:0000256" key="2">
    <source>
        <dbReference type="ARBA" id="ARBA00023002"/>
    </source>
</evidence>
<dbReference type="PANTHER" id="PTHR48106:SF8">
    <property type="entry name" value="OS02G0805600 PROTEIN"/>
    <property type="match status" value="1"/>
</dbReference>
<dbReference type="Pfam" id="PF08240">
    <property type="entry name" value="ADH_N"/>
    <property type="match status" value="1"/>
</dbReference>
<reference evidence="4 5" key="1">
    <citation type="submission" date="2024-01" db="EMBL/GenBank/DDBJ databases">
        <title>New evidence supports the origin of RcGTA from prophage.</title>
        <authorList>
            <person name="Xu Y."/>
            <person name="Liu B."/>
            <person name="Chen F."/>
        </authorList>
    </citation>
    <scope>NUCLEOTIDE SEQUENCE [LARGE SCALE GENOMIC DNA]</scope>
    <source>
        <strain evidence="4 5">CBW1107-2</strain>
    </source>
</reference>
<dbReference type="EMBL" id="JAZHFV010000006">
    <property type="protein sequence ID" value="MEX4009645.1"/>
    <property type="molecule type" value="Genomic_DNA"/>
</dbReference>
<evidence type="ECO:0000313" key="4">
    <source>
        <dbReference type="EMBL" id="MEX4009645.1"/>
    </source>
</evidence>
<dbReference type="InterPro" id="IPR020843">
    <property type="entry name" value="ER"/>
</dbReference>
<comment type="caution">
    <text evidence="4">The sequence shown here is derived from an EMBL/GenBank/DDBJ whole genome shotgun (WGS) entry which is preliminary data.</text>
</comment>
<evidence type="ECO:0000259" key="3">
    <source>
        <dbReference type="SMART" id="SM00829"/>
    </source>
</evidence>
<dbReference type="Gene3D" id="3.90.180.10">
    <property type="entry name" value="Medium-chain alcohol dehydrogenases, catalytic domain"/>
    <property type="match status" value="1"/>
</dbReference>
<dbReference type="RefSeq" id="WP_368804523.1">
    <property type="nucleotide sequence ID" value="NZ_JAZHFV010000006.1"/>
</dbReference>
<dbReference type="Pfam" id="PF00107">
    <property type="entry name" value="ADH_zinc_N"/>
    <property type="match status" value="1"/>
</dbReference>
<dbReference type="Gene3D" id="3.40.50.720">
    <property type="entry name" value="NAD(P)-binding Rossmann-like Domain"/>
    <property type="match status" value="1"/>
</dbReference>
<evidence type="ECO:0000313" key="5">
    <source>
        <dbReference type="Proteomes" id="UP001559025"/>
    </source>
</evidence>
<organism evidence="4 5">
    <name type="scientific">Neoaquamicrobium sediminum</name>
    <dbReference type="NCBI Taxonomy" id="1849104"/>
    <lineage>
        <taxon>Bacteria</taxon>
        <taxon>Pseudomonadati</taxon>
        <taxon>Pseudomonadota</taxon>
        <taxon>Alphaproteobacteria</taxon>
        <taxon>Hyphomicrobiales</taxon>
        <taxon>Phyllobacteriaceae</taxon>
        <taxon>Neoaquamicrobium</taxon>
    </lineage>
</organism>
<protein>
    <submittedName>
        <fullName evidence="4">NAD(P)H-quinone oxidoreductase</fullName>
    </submittedName>
</protein>
<accession>A0ABV3WYA6</accession>
<keyword evidence="2" id="KW-0560">Oxidoreductase</keyword>
<dbReference type="SMART" id="SM00829">
    <property type="entry name" value="PKS_ER"/>
    <property type="match status" value="1"/>
</dbReference>
<dbReference type="InterPro" id="IPR013154">
    <property type="entry name" value="ADH-like_N"/>
</dbReference>
<dbReference type="SUPFAM" id="SSF50129">
    <property type="entry name" value="GroES-like"/>
    <property type="match status" value="1"/>
</dbReference>
<gene>
    <name evidence="4" type="ORF">V1479_20210</name>
</gene>
<sequence>MRAVRFDVPGGPDVLYVGTADIPVAGRGEIVIKVSAAGVNRPDVSQRLGRYPVPPDASPILGLEVAGVVAEVGGGVQTFKPGDRVMALVHGGGYAEFCRADARHVMPMPDGLSFVEAAGFPEVAMTVEFNMLMRAGLKEGETVLIHGGSSGIGSYAIARASSLGATAITTSRGAEKAAFCRHTGAALAIDSSAGEWVDEVMDFTGGRGVDVVLDMVGGDYTDRNLACMAVDGRYALISLQGGAKAAVNLEPVLRRRLTLVGSTLRPLPPETKAAIAARLVRDVLPILSEGRLRPHIHATFDIEDVGEAHRTLEQNDHFGKLVLTIGDVP</sequence>